<proteinExistence type="predicted"/>
<name>A0A9P4TJP8_CURKU</name>
<feature type="transmembrane region" description="Helical" evidence="2">
    <location>
        <begin position="910"/>
        <end position="932"/>
    </location>
</feature>
<organism evidence="3 4">
    <name type="scientific">Curvularia kusanoi</name>
    <name type="common">Cochliobolus kusanoi</name>
    <dbReference type="NCBI Taxonomy" id="90978"/>
    <lineage>
        <taxon>Eukaryota</taxon>
        <taxon>Fungi</taxon>
        <taxon>Dikarya</taxon>
        <taxon>Ascomycota</taxon>
        <taxon>Pezizomycotina</taxon>
        <taxon>Dothideomycetes</taxon>
        <taxon>Pleosporomycetidae</taxon>
        <taxon>Pleosporales</taxon>
        <taxon>Pleosporineae</taxon>
        <taxon>Pleosporaceae</taxon>
        <taxon>Curvularia</taxon>
    </lineage>
</organism>
<comment type="caution">
    <text evidence="3">The sequence shown here is derived from an EMBL/GenBank/DDBJ whole genome shotgun (WGS) entry which is preliminary data.</text>
</comment>
<feature type="region of interest" description="Disordered" evidence="1">
    <location>
        <begin position="224"/>
        <end position="280"/>
    </location>
</feature>
<reference evidence="3" key="1">
    <citation type="submission" date="2019-04" db="EMBL/GenBank/DDBJ databases">
        <title>Sequencing of skin fungus with MAO and IRED activity.</title>
        <authorList>
            <person name="Marsaioli A.J."/>
            <person name="Bonatto J.M.C."/>
            <person name="Reis Junior O."/>
        </authorList>
    </citation>
    <scope>NUCLEOTIDE SEQUENCE</scope>
    <source>
        <strain evidence="3">30M1</strain>
    </source>
</reference>
<evidence type="ECO:0000313" key="3">
    <source>
        <dbReference type="EMBL" id="KAF3006854.1"/>
    </source>
</evidence>
<keyword evidence="2" id="KW-1133">Transmembrane helix</keyword>
<dbReference type="Pfam" id="PF11374">
    <property type="entry name" value="DUF3176"/>
    <property type="match status" value="1"/>
</dbReference>
<feature type="transmembrane region" description="Helical" evidence="2">
    <location>
        <begin position="393"/>
        <end position="417"/>
    </location>
</feature>
<dbReference type="AlphaFoldDB" id="A0A9P4TJP8"/>
<keyword evidence="4" id="KW-1185">Reference proteome</keyword>
<dbReference type="PANTHER" id="PTHR35394:SF5">
    <property type="entry name" value="DUF3176 DOMAIN-CONTAINING PROTEIN"/>
    <property type="match status" value="1"/>
</dbReference>
<accession>A0A9P4TJP8</accession>
<evidence type="ECO:0000313" key="4">
    <source>
        <dbReference type="Proteomes" id="UP000801428"/>
    </source>
</evidence>
<keyword evidence="2" id="KW-0812">Transmembrane</keyword>
<dbReference type="EMBL" id="SWKU01000005">
    <property type="protein sequence ID" value="KAF3006854.1"/>
    <property type="molecule type" value="Genomic_DNA"/>
</dbReference>
<dbReference type="Proteomes" id="UP000801428">
    <property type="component" value="Unassembled WGS sequence"/>
</dbReference>
<feature type="compositionally biased region" description="Polar residues" evidence="1">
    <location>
        <begin position="263"/>
        <end position="278"/>
    </location>
</feature>
<keyword evidence="2" id="KW-0472">Membrane</keyword>
<feature type="compositionally biased region" description="Low complexity" evidence="1">
    <location>
        <begin position="1"/>
        <end position="19"/>
    </location>
</feature>
<dbReference type="OrthoDB" id="5242705at2759"/>
<evidence type="ECO:0000256" key="2">
    <source>
        <dbReference type="SAM" id="Phobius"/>
    </source>
</evidence>
<gene>
    <name evidence="3" type="ORF">E8E13_010791</name>
</gene>
<dbReference type="PANTHER" id="PTHR35394">
    <property type="entry name" value="DUF3176 DOMAIN-CONTAINING PROTEIN"/>
    <property type="match status" value="1"/>
</dbReference>
<sequence length="1010" mass="112728">MAQYADSDYDSEAAASQVAPPAPDPFADAGKRSIAQLIAHPEMRLTSMVAVKTVKQGGTWADRWICALWANRFQAWRVHVLQVDPNSVPDGKQVFRFIAAFIEVYDSDVAPLEGRDKLSYDTIDHAVKKLKKALAFKYEDFDINTKWKLMIHGLLQESVDKGQLTREAKRSRDPAGAVVMRRVISGLYQDARRNWAAASASSSDKQWPAFPGIPIFLETHDERAAPKTYGTTPTTPTTPEVLKHSQPAPSTPPRLSAPEDGSIQHSPTTTIQTSSARSSVWPIPQPPPEIQYQQPRRPALQFFPKQRPRVRLDEMPTLQIPQFNEKNIVNETTPINVCPSGLGIANGLPKPPSIEVTSPVNEKAESTFNIAQRIEEKLWSYSSSPNTTTLKRWLLEVLSWLFSAVCMGAIIGVLIYLRGQPLSKWTLEEKTHLTLNTYISILSKMAGAALILPVSEALGQLKWSWFLEHSKQMWDFEIFDNASRGPWGSMLLLLRTKGRALAALGALIMLCSLALDPFFQQVVDFPQRWELRTDCVSEIPTVTQYDPISPLEFIHHIEQSTTDIAMITVLRDYFFDNGTQPVQFGNGTRPDIPLSCPTSNCTWPAYDTLAVCSRCEDVTDKLDISHACLYTTIDWSANWTGPITDEPYPNGTVCGYYLNATSEAPILLSGYLVHDNNTLEGSKGEALLTRLLPLSDFDTKEPKYGDGSVYFKNIQYPLLDALIASAPSGKEGVYGNEAPIVTECMLAWCVQTIHSTYEWGIYSENVTSEYLGPSEPVPWPWQSFDVGGEPFLVYNPNITLQPYSKGPKMGTTFGAQNNTVSNVVLLFDDVFPATYTVADEDALPLFRYKNYINGPSTRTMKYNPWQSPADLPKHMKRMASSMTNTIRSSTSKTMLVGKAYSQENYVDVRWQWLTLPLGLLCIALIFLSATIAKSASERDRVGVWKTSAYATLLYGLPDEMQKKITRSGSVGTPRAKAKELKVRLQPNIGWRVSGNLFTPKPRNQPPPGWI</sequence>
<evidence type="ECO:0000256" key="1">
    <source>
        <dbReference type="SAM" id="MobiDB-lite"/>
    </source>
</evidence>
<protein>
    <submittedName>
        <fullName evidence="3">Uncharacterized protein</fullName>
    </submittedName>
</protein>
<dbReference type="InterPro" id="IPR021514">
    <property type="entry name" value="DUF3176"/>
</dbReference>
<feature type="region of interest" description="Disordered" evidence="1">
    <location>
        <begin position="1"/>
        <end position="22"/>
    </location>
</feature>